<dbReference type="PANTHER" id="PTHR35093">
    <property type="entry name" value="OUTER MEMBRANE PROTEIN NMB0088-RELATED"/>
    <property type="match status" value="1"/>
</dbReference>
<evidence type="ECO:0000256" key="4">
    <source>
        <dbReference type="ARBA" id="ARBA00022692"/>
    </source>
</evidence>
<evidence type="ECO:0000313" key="10">
    <source>
        <dbReference type="Proteomes" id="UP000184603"/>
    </source>
</evidence>
<comment type="similarity">
    <text evidence="2">Belongs to the OmpP1/FadL family.</text>
</comment>
<dbReference type="EMBL" id="FRFE01000010">
    <property type="protein sequence ID" value="SHO48568.1"/>
    <property type="molecule type" value="Genomic_DNA"/>
</dbReference>
<evidence type="ECO:0000256" key="1">
    <source>
        <dbReference type="ARBA" id="ARBA00004571"/>
    </source>
</evidence>
<dbReference type="RefSeq" id="WP_073613668.1">
    <property type="nucleotide sequence ID" value="NZ_FRFE01000010.1"/>
</dbReference>
<protein>
    <submittedName>
        <fullName evidence="9">Long-chain fatty acid transport protein</fullName>
    </submittedName>
</protein>
<keyword evidence="7" id="KW-0998">Cell outer membrane</keyword>
<keyword evidence="4" id="KW-0812">Transmembrane</keyword>
<dbReference type="PANTHER" id="PTHR35093:SF8">
    <property type="entry name" value="OUTER MEMBRANE PROTEIN NMB0088-RELATED"/>
    <property type="match status" value="1"/>
</dbReference>
<keyword evidence="6" id="KW-0472">Membrane</keyword>
<dbReference type="InterPro" id="IPR005017">
    <property type="entry name" value="OMPP1/FadL/TodX"/>
</dbReference>
<dbReference type="Pfam" id="PF03349">
    <property type="entry name" value="Toluene_X"/>
    <property type="match status" value="1"/>
</dbReference>
<proteinExistence type="inferred from homology"/>
<dbReference type="OrthoDB" id="9809992at2"/>
<reference evidence="9 10" key="1">
    <citation type="submission" date="2016-12" db="EMBL/GenBank/DDBJ databases">
        <authorList>
            <person name="Song W.-J."/>
            <person name="Kurnit D.M."/>
        </authorList>
    </citation>
    <scope>NUCLEOTIDE SEQUENCE [LARGE SCALE GENOMIC DNA]</scope>
    <source>
        <strain evidence="9 10">DSM 18488</strain>
    </source>
</reference>
<keyword evidence="5 8" id="KW-0732">Signal</keyword>
<evidence type="ECO:0000256" key="7">
    <source>
        <dbReference type="ARBA" id="ARBA00023237"/>
    </source>
</evidence>
<evidence type="ECO:0000256" key="5">
    <source>
        <dbReference type="ARBA" id="ARBA00022729"/>
    </source>
</evidence>
<evidence type="ECO:0000256" key="8">
    <source>
        <dbReference type="SAM" id="SignalP"/>
    </source>
</evidence>
<sequence length="415" mass="46021">MRKSISVVALVSLFAAGSAMASGYRIPEQSLDSTAKSGANIASASSADTTYFNPAGMAFMEDAWHFEGTATYLHLTAVEYDDDGPAMFDGKSDKENFFLPTFFIVSPDYNNFRFGFSSTPSYGLSKRWTDDMYPRAFAEKAALKVFEFNPTVSYKFSDMFSVAGGVRAIYAKSTFMTNPVELSTTTHSPDPRGYASMKLTGDTTEWGYNLAMDLKPNDSWNFALTYRSNIDLDFDDGDVTLYPMANPAAAINMDGSTGLPAPAVLAFSTAYTYQDWTFDLTLDRTFWSKYDDLTLEFQNPALNTTIDKDWDDSTCIRLGVEYRLDPKVTLMGGIAYDETPVPGDTIGFELPDSDAWLFSGGVRYKHSEQLEYGVAVLYDYKESRDENNLADGGHVNGEFTNASAFLLSFGMSYKF</sequence>
<evidence type="ECO:0000256" key="2">
    <source>
        <dbReference type="ARBA" id="ARBA00008163"/>
    </source>
</evidence>
<comment type="subcellular location">
    <subcellularLocation>
        <location evidence="1">Cell outer membrane</location>
        <topology evidence="1">Multi-pass membrane protein</topology>
    </subcellularLocation>
</comment>
<keyword evidence="10" id="KW-1185">Reference proteome</keyword>
<organism evidence="9 10">
    <name type="scientific">Desulfopila aestuarii DSM 18488</name>
    <dbReference type="NCBI Taxonomy" id="1121416"/>
    <lineage>
        <taxon>Bacteria</taxon>
        <taxon>Pseudomonadati</taxon>
        <taxon>Thermodesulfobacteriota</taxon>
        <taxon>Desulfobulbia</taxon>
        <taxon>Desulfobulbales</taxon>
        <taxon>Desulfocapsaceae</taxon>
        <taxon>Desulfopila</taxon>
    </lineage>
</organism>
<name>A0A1M7Y7Q7_9BACT</name>
<dbReference type="SUPFAM" id="SSF56935">
    <property type="entry name" value="Porins"/>
    <property type="match status" value="1"/>
</dbReference>
<feature type="chain" id="PRO_5013269311" evidence="8">
    <location>
        <begin position="22"/>
        <end position="415"/>
    </location>
</feature>
<dbReference type="Proteomes" id="UP000184603">
    <property type="component" value="Unassembled WGS sequence"/>
</dbReference>
<dbReference type="STRING" id="1121416.SAMN02745220_02374"/>
<evidence type="ECO:0000313" key="9">
    <source>
        <dbReference type="EMBL" id="SHO48568.1"/>
    </source>
</evidence>
<evidence type="ECO:0000256" key="3">
    <source>
        <dbReference type="ARBA" id="ARBA00022452"/>
    </source>
</evidence>
<gene>
    <name evidence="9" type="ORF">SAMN02745220_02374</name>
</gene>
<keyword evidence="3" id="KW-1134">Transmembrane beta strand</keyword>
<dbReference type="Gene3D" id="2.40.160.60">
    <property type="entry name" value="Outer membrane protein transport protein (OMPP1/FadL/TodX)"/>
    <property type="match status" value="1"/>
</dbReference>
<dbReference type="AlphaFoldDB" id="A0A1M7Y7Q7"/>
<feature type="signal peptide" evidence="8">
    <location>
        <begin position="1"/>
        <end position="21"/>
    </location>
</feature>
<evidence type="ECO:0000256" key="6">
    <source>
        <dbReference type="ARBA" id="ARBA00023136"/>
    </source>
</evidence>
<dbReference type="GO" id="GO:0009279">
    <property type="term" value="C:cell outer membrane"/>
    <property type="evidence" value="ECO:0007669"/>
    <property type="project" value="UniProtKB-SubCell"/>
</dbReference>
<accession>A0A1M7Y7Q7</accession>
<dbReference type="GO" id="GO:0015483">
    <property type="term" value="F:long-chain fatty acid transporting porin activity"/>
    <property type="evidence" value="ECO:0007669"/>
    <property type="project" value="TreeGrafter"/>
</dbReference>